<keyword evidence="2" id="KW-1185">Reference proteome</keyword>
<evidence type="ECO:0000313" key="2">
    <source>
        <dbReference type="Proteomes" id="UP000324222"/>
    </source>
</evidence>
<evidence type="ECO:0000313" key="1">
    <source>
        <dbReference type="EMBL" id="MPC09456.1"/>
    </source>
</evidence>
<name>A0A5B7CM21_PORTR</name>
<dbReference type="AlphaFoldDB" id="A0A5B7CM21"/>
<sequence length="129" mass="13970">MKGQMLAYTFMGKPKKFVHISGGVDVMVIDVCYNVSRLQSGLVCWGAHNNLPHQNAVGEVWRESVCHVPSGLKLLHDGGCEGQHGDPQIAAAVRPLCLGAFHGNLWTKGDTFCGTSYLKAHPLGNRCPE</sequence>
<comment type="caution">
    <text evidence="1">The sequence shown here is derived from an EMBL/GenBank/DDBJ whole genome shotgun (WGS) entry which is preliminary data.</text>
</comment>
<proteinExistence type="predicted"/>
<reference evidence="1 2" key="1">
    <citation type="submission" date="2019-05" db="EMBL/GenBank/DDBJ databases">
        <title>Another draft genome of Portunus trituberculatus and its Hox gene families provides insights of decapod evolution.</title>
        <authorList>
            <person name="Jeong J.-H."/>
            <person name="Song I."/>
            <person name="Kim S."/>
            <person name="Choi T."/>
            <person name="Kim D."/>
            <person name="Ryu S."/>
            <person name="Kim W."/>
        </authorList>
    </citation>
    <scope>NUCLEOTIDE SEQUENCE [LARGE SCALE GENOMIC DNA]</scope>
    <source>
        <tissue evidence="1">Muscle</tissue>
    </source>
</reference>
<dbReference type="EMBL" id="VSRR010000070">
    <property type="protein sequence ID" value="MPC09456.1"/>
    <property type="molecule type" value="Genomic_DNA"/>
</dbReference>
<gene>
    <name evidence="1" type="ORF">E2C01_002068</name>
</gene>
<dbReference type="Proteomes" id="UP000324222">
    <property type="component" value="Unassembled WGS sequence"/>
</dbReference>
<accession>A0A5B7CM21</accession>
<protein>
    <submittedName>
        <fullName evidence="1">Uncharacterized protein</fullName>
    </submittedName>
</protein>
<organism evidence="1 2">
    <name type="scientific">Portunus trituberculatus</name>
    <name type="common">Swimming crab</name>
    <name type="synonym">Neptunus trituberculatus</name>
    <dbReference type="NCBI Taxonomy" id="210409"/>
    <lineage>
        <taxon>Eukaryota</taxon>
        <taxon>Metazoa</taxon>
        <taxon>Ecdysozoa</taxon>
        <taxon>Arthropoda</taxon>
        <taxon>Crustacea</taxon>
        <taxon>Multicrustacea</taxon>
        <taxon>Malacostraca</taxon>
        <taxon>Eumalacostraca</taxon>
        <taxon>Eucarida</taxon>
        <taxon>Decapoda</taxon>
        <taxon>Pleocyemata</taxon>
        <taxon>Brachyura</taxon>
        <taxon>Eubrachyura</taxon>
        <taxon>Portunoidea</taxon>
        <taxon>Portunidae</taxon>
        <taxon>Portuninae</taxon>
        <taxon>Portunus</taxon>
    </lineage>
</organism>